<dbReference type="EMBL" id="JAJSOW010000106">
    <property type="protein sequence ID" value="KAI9161498.1"/>
    <property type="molecule type" value="Genomic_DNA"/>
</dbReference>
<dbReference type="PANTHER" id="PTHR47864:SF2">
    <property type="entry name" value="MYB_SANT-LIKE DNA-BINDING DOMAIN PROTEIN"/>
    <property type="match status" value="1"/>
</dbReference>
<evidence type="ECO:0008006" key="6">
    <source>
        <dbReference type="Google" id="ProtNLM"/>
    </source>
</evidence>
<sequence length="282" mass="32399">MTDSNLLLGLLAEAMKSGLRDANGSLSKLNVENFILPHLNVKSRFPKTYSNYLSQMKWFKNQYNKINELIRNNSSFGWDPIGKKVTASDEVWEEYLKSHPSHKKLQIECSVDYDDLQLVVGVGTVTGNDSMALAPQNNTFDESFQPQSPLQPSSQFEAPLSSMLNKEKTGQRKRSRSEYEGTSSNRTNNHSRVIDNLSIAIDSISTNFERIYNLMEKRERDKEFEKGTTIWDALKDIPDLDDTTRFRAVELLNTKIKKDMFFFKMTPEERSAWILFNSKLAT</sequence>
<proteinExistence type="predicted"/>
<organism evidence="4 5">
    <name type="scientific">Acer negundo</name>
    <name type="common">Box elder</name>
    <dbReference type="NCBI Taxonomy" id="4023"/>
    <lineage>
        <taxon>Eukaryota</taxon>
        <taxon>Viridiplantae</taxon>
        <taxon>Streptophyta</taxon>
        <taxon>Embryophyta</taxon>
        <taxon>Tracheophyta</taxon>
        <taxon>Spermatophyta</taxon>
        <taxon>Magnoliopsida</taxon>
        <taxon>eudicotyledons</taxon>
        <taxon>Gunneridae</taxon>
        <taxon>Pentapetalae</taxon>
        <taxon>rosids</taxon>
        <taxon>malvids</taxon>
        <taxon>Sapindales</taxon>
        <taxon>Sapindaceae</taxon>
        <taxon>Hippocastanoideae</taxon>
        <taxon>Acereae</taxon>
        <taxon>Acer</taxon>
    </lineage>
</organism>
<dbReference type="Proteomes" id="UP001064489">
    <property type="component" value="Chromosome 2"/>
</dbReference>
<evidence type="ECO:0000313" key="5">
    <source>
        <dbReference type="Proteomes" id="UP001064489"/>
    </source>
</evidence>
<evidence type="ECO:0000259" key="2">
    <source>
        <dbReference type="Pfam" id="PF12776"/>
    </source>
</evidence>
<feature type="compositionally biased region" description="Polar residues" evidence="1">
    <location>
        <begin position="180"/>
        <end position="190"/>
    </location>
</feature>
<keyword evidence="5" id="KW-1185">Reference proteome</keyword>
<reference evidence="4" key="2">
    <citation type="submission" date="2023-02" db="EMBL/GenBank/DDBJ databases">
        <authorList>
            <person name="Swenson N.G."/>
            <person name="Wegrzyn J.L."/>
            <person name="Mcevoy S.L."/>
        </authorList>
    </citation>
    <scope>NUCLEOTIDE SEQUENCE</scope>
    <source>
        <strain evidence="4">91603</strain>
        <tissue evidence="4">Leaf</tissue>
    </source>
</reference>
<reference evidence="4" key="1">
    <citation type="journal article" date="2022" name="Plant J.">
        <title>Strategies of tolerance reflected in two North American maple genomes.</title>
        <authorList>
            <person name="McEvoy S.L."/>
            <person name="Sezen U.U."/>
            <person name="Trouern-Trend A."/>
            <person name="McMahon S.M."/>
            <person name="Schaberg P.G."/>
            <person name="Yang J."/>
            <person name="Wegrzyn J.L."/>
            <person name="Swenson N.G."/>
        </authorList>
    </citation>
    <scope>NUCLEOTIDE SEQUENCE</scope>
    <source>
        <strain evidence="4">91603</strain>
    </source>
</reference>
<evidence type="ECO:0000313" key="4">
    <source>
        <dbReference type="EMBL" id="KAI9161498.1"/>
    </source>
</evidence>
<comment type="caution">
    <text evidence="4">The sequence shown here is derived from an EMBL/GenBank/DDBJ whole genome shotgun (WGS) entry which is preliminary data.</text>
</comment>
<dbReference type="InterPro" id="IPR056253">
    <property type="entry name" value="At2g29880-like_C"/>
</dbReference>
<evidence type="ECO:0000259" key="3">
    <source>
        <dbReference type="Pfam" id="PF24769"/>
    </source>
</evidence>
<protein>
    <recommendedName>
        <fullName evidence="6">Myb/SANT-like domain-containing protein</fullName>
    </recommendedName>
</protein>
<dbReference type="PANTHER" id="PTHR47864">
    <property type="entry name" value="TRANSMEMBRANE PROTEIN"/>
    <property type="match status" value="1"/>
</dbReference>
<dbReference type="InterPro" id="IPR055314">
    <property type="entry name" value="At2g29880-like"/>
</dbReference>
<feature type="compositionally biased region" description="Low complexity" evidence="1">
    <location>
        <begin position="143"/>
        <end position="156"/>
    </location>
</feature>
<feature type="domain" description="Myb/SANT-like" evidence="2">
    <location>
        <begin position="4"/>
        <end position="95"/>
    </location>
</feature>
<dbReference type="Pfam" id="PF12776">
    <property type="entry name" value="Myb_DNA-bind_3"/>
    <property type="match status" value="1"/>
</dbReference>
<evidence type="ECO:0000256" key="1">
    <source>
        <dbReference type="SAM" id="MobiDB-lite"/>
    </source>
</evidence>
<feature type="region of interest" description="Disordered" evidence="1">
    <location>
        <begin position="133"/>
        <end position="190"/>
    </location>
</feature>
<dbReference type="AlphaFoldDB" id="A0AAD5IEP1"/>
<dbReference type="Pfam" id="PF24769">
    <property type="entry name" value="At2g29880_C"/>
    <property type="match status" value="1"/>
</dbReference>
<feature type="domain" description="At2g29880-like C-terminal" evidence="3">
    <location>
        <begin position="230"/>
        <end position="277"/>
    </location>
</feature>
<dbReference type="InterPro" id="IPR024752">
    <property type="entry name" value="Myb/SANT-like_dom"/>
</dbReference>
<gene>
    <name evidence="4" type="ORF">LWI28_018002</name>
</gene>
<name>A0AAD5IEP1_ACENE</name>
<accession>A0AAD5IEP1</accession>